<name>A0A1X7TCZ8_AMPQE</name>
<sequence length="95" mass="10758">KFDISVDQLGTVYSVGYYYSDLLHFSLLSYNGLPLRRSTWSLSFSLRQLSGDGHVIQWRSQGYDGGRAHYGQEGEEGVYRQENSQNTMTVGRAQA</sequence>
<organism evidence="1">
    <name type="scientific">Amphimedon queenslandica</name>
    <name type="common">Sponge</name>
    <dbReference type="NCBI Taxonomy" id="400682"/>
    <lineage>
        <taxon>Eukaryota</taxon>
        <taxon>Metazoa</taxon>
        <taxon>Porifera</taxon>
        <taxon>Demospongiae</taxon>
        <taxon>Heteroscleromorpha</taxon>
        <taxon>Haplosclerida</taxon>
        <taxon>Niphatidae</taxon>
        <taxon>Amphimedon</taxon>
    </lineage>
</organism>
<dbReference type="AlphaFoldDB" id="A0A1X7TCZ8"/>
<dbReference type="InParanoid" id="A0A1X7TCZ8"/>
<dbReference type="EnsemblMetazoa" id="Aqu2.1.12451_001">
    <property type="protein sequence ID" value="Aqu2.1.12451_001"/>
    <property type="gene ID" value="Aqu2.1.12451"/>
</dbReference>
<proteinExistence type="predicted"/>
<accession>A0A1X7TCZ8</accession>
<reference evidence="1" key="1">
    <citation type="submission" date="2017-05" db="UniProtKB">
        <authorList>
            <consortium name="EnsemblMetazoa"/>
        </authorList>
    </citation>
    <scope>IDENTIFICATION</scope>
</reference>
<protein>
    <submittedName>
        <fullName evidence="1">Uncharacterized protein</fullName>
    </submittedName>
</protein>
<evidence type="ECO:0000313" key="1">
    <source>
        <dbReference type="EnsemblMetazoa" id="Aqu2.1.12451_001"/>
    </source>
</evidence>